<protein>
    <submittedName>
        <fullName evidence="1">Uncharacterized protein</fullName>
    </submittedName>
</protein>
<sequence>MTNQIDPQVLLNEQIEKFRIVTEKIGVEKLRHALLLKLVEERNQSPFDTIEFPKLNELIEEVYRELGYE</sequence>
<organism evidence="1">
    <name type="scientific">viral metagenome</name>
    <dbReference type="NCBI Taxonomy" id="1070528"/>
    <lineage>
        <taxon>unclassified sequences</taxon>
        <taxon>metagenomes</taxon>
        <taxon>organismal metagenomes</taxon>
    </lineage>
</organism>
<dbReference type="EMBL" id="MT144181">
    <property type="protein sequence ID" value="QJA50221.1"/>
    <property type="molecule type" value="Genomic_DNA"/>
</dbReference>
<dbReference type="AlphaFoldDB" id="A0A6H1ZS34"/>
<evidence type="ECO:0000313" key="1">
    <source>
        <dbReference type="EMBL" id="QJA50221.1"/>
    </source>
</evidence>
<accession>A0A6H1ZS34</accession>
<name>A0A6H1ZS34_9ZZZZ</name>
<gene>
    <name evidence="1" type="ORF">TM448A01641_0017</name>
</gene>
<proteinExistence type="predicted"/>
<reference evidence="1" key="1">
    <citation type="submission" date="2020-03" db="EMBL/GenBank/DDBJ databases">
        <title>The deep terrestrial virosphere.</title>
        <authorList>
            <person name="Holmfeldt K."/>
            <person name="Nilsson E."/>
            <person name="Simone D."/>
            <person name="Lopez-Fernandez M."/>
            <person name="Wu X."/>
            <person name="de Brujin I."/>
            <person name="Lundin D."/>
            <person name="Andersson A."/>
            <person name="Bertilsson S."/>
            <person name="Dopson M."/>
        </authorList>
    </citation>
    <scope>NUCLEOTIDE SEQUENCE</scope>
    <source>
        <strain evidence="1">TM448A01641</strain>
    </source>
</reference>